<keyword evidence="5" id="KW-0539">Nucleus</keyword>
<gene>
    <name evidence="9" type="primary">rpc40</name>
    <name evidence="9" type="ORF">LOCC1_G000791</name>
</gene>
<dbReference type="FunFam" id="2.170.120.12:FF:000003">
    <property type="entry name" value="Dna-directed rna polymerases i and iii subunit"/>
    <property type="match status" value="1"/>
</dbReference>
<dbReference type="InterPro" id="IPR050518">
    <property type="entry name" value="Rpo3/RPB3_RNA_Pol_subunit"/>
</dbReference>
<comment type="similarity">
    <text evidence="6">Belongs to the archaeal Rpo3/eukaryotic RPB3 RNA polymerase subunit family.</text>
</comment>
<name>A0A8H8S8C3_9HELO</name>
<evidence type="ECO:0000313" key="9">
    <source>
        <dbReference type="EMBL" id="TVY49001.1"/>
    </source>
</evidence>
<dbReference type="HAMAP" id="MF_00320">
    <property type="entry name" value="RNApol_arch_Rpo3"/>
    <property type="match status" value="1"/>
</dbReference>
<dbReference type="GO" id="GO:0005736">
    <property type="term" value="C:RNA polymerase I complex"/>
    <property type="evidence" value="ECO:0007669"/>
    <property type="project" value="UniProtKB-ARBA"/>
</dbReference>
<evidence type="ECO:0000259" key="8">
    <source>
        <dbReference type="SMART" id="SM00662"/>
    </source>
</evidence>
<evidence type="ECO:0000256" key="6">
    <source>
        <dbReference type="ARBA" id="ARBA00025804"/>
    </source>
</evidence>
<dbReference type="GO" id="GO:0006383">
    <property type="term" value="P:transcription by RNA polymerase III"/>
    <property type="evidence" value="ECO:0007669"/>
    <property type="project" value="UniProtKB-ARBA"/>
</dbReference>
<evidence type="ECO:0000256" key="2">
    <source>
        <dbReference type="ARBA" id="ARBA00022083"/>
    </source>
</evidence>
<reference evidence="9 10" key="1">
    <citation type="submission" date="2018-05" db="EMBL/GenBank/DDBJ databases">
        <title>Genome sequencing and assembly of the regulated plant pathogen Lachnellula willkommii and related sister species for the development of diagnostic species identification markers.</title>
        <authorList>
            <person name="Giroux E."/>
            <person name="Bilodeau G."/>
        </authorList>
    </citation>
    <scope>NUCLEOTIDE SEQUENCE [LARGE SCALE GENOMIC DNA]</scope>
    <source>
        <strain evidence="9 10">CBS 160.35</strain>
    </source>
</reference>
<dbReference type="PANTHER" id="PTHR11800">
    <property type="entry name" value="DNA-DIRECTED RNA POLYMERASE"/>
    <property type="match status" value="1"/>
</dbReference>
<dbReference type="GO" id="GO:0006362">
    <property type="term" value="P:transcription elongation by RNA polymerase I"/>
    <property type="evidence" value="ECO:0007669"/>
    <property type="project" value="UniProtKB-ARBA"/>
</dbReference>
<dbReference type="EMBL" id="QGMI01000025">
    <property type="protein sequence ID" value="TVY49001.1"/>
    <property type="molecule type" value="Genomic_DNA"/>
</dbReference>
<dbReference type="InterPro" id="IPR036603">
    <property type="entry name" value="RBP11-like"/>
</dbReference>
<keyword evidence="10" id="KW-1185">Reference proteome</keyword>
<dbReference type="GO" id="GO:0005666">
    <property type="term" value="C:RNA polymerase III complex"/>
    <property type="evidence" value="ECO:0007669"/>
    <property type="project" value="TreeGrafter"/>
</dbReference>
<comment type="subcellular location">
    <subcellularLocation>
        <location evidence="1">Nucleus</location>
    </subcellularLocation>
</comment>
<evidence type="ECO:0000256" key="4">
    <source>
        <dbReference type="ARBA" id="ARBA00023163"/>
    </source>
</evidence>
<organism evidence="9 10">
    <name type="scientific">Lachnellula occidentalis</name>
    <dbReference type="NCBI Taxonomy" id="215460"/>
    <lineage>
        <taxon>Eukaryota</taxon>
        <taxon>Fungi</taxon>
        <taxon>Dikarya</taxon>
        <taxon>Ascomycota</taxon>
        <taxon>Pezizomycotina</taxon>
        <taxon>Leotiomycetes</taxon>
        <taxon>Helotiales</taxon>
        <taxon>Lachnaceae</taxon>
        <taxon>Lachnellula</taxon>
    </lineage>
</organism>
<protein>
    <recommendedName>
        <fullName evidence="2">DNA-directed RNA polymerases I and III subunit RPAC1</fullName>
    </recommendedName>
    <alternativeName>
        <fullName evidence="7">DNA-directed RNA polymerases I and III 40 kDa polypeptide</fullName>
    </alternativeName>
</protein>
<sequence length="440" mass="49602">MLQSFRLTRNGGEGSGQWTKISCRRLLQEPMRLTILVEARGGLTNGLSAASDWLAQFLRDADLRDFLKSIKKKIIGINSETVTNVTSTDFPGHWPGEDNSWSLDSFRNTFKINIHNNDPLDSSFSLVGIDAAVANAFRRIMIAEIPSVAIEAVFVHNNTSVIQDEVLCQRLGLVPFQGGKEGIQEFLKWHPRKKDDGMNTVVEEEEEENTKFDYNTIILSLKITCTRNKEAERGERDPLKAYHNAHVYARDIQFKPFGRQEQYFSGEDAIRPTNPDILVAKLRPGQCIDIDMHAFKGVGSDHAKFSPVATASYRLLPTITIMKPILGKDAEKFARCFPQGVIGLEKVTKKEAQRKGSGYEGHEGENKAVVVDPMKDTVSRECLRHEEFEGKVKLGRIRDHFIFSVESVGQWESDALFLESVKVLKMKCAALKQNLQTMNR</sequence>
<dbReference type="InterPro" id="IPR036643">
    <property type="entry name" value="RNApol_insert_sf"/>
</dbReference>
<dbReference type="InterPro" id="IPR022842">
    <property type="entry name" value="RNAP_Rpo3/Rpb3/RPAC1"/>
</dbReference>
<accession>A0A8H8S8C3</accession>
<dbReference type="SUPFAM" id="SSF56553">
    <property type="entry name" value="Insert subdomain of RNA polymerase alpha subunit"/>
    <property type="match status" value="1"/>
</dbReference>
<dbReference type="OrthoDB" id="270173at2759"/>
<evidence type="ECO:0000256" key="3">
    <source>
        <dbReference type="ARBA" id="ARBA00022478"/>
    </source>
</evidence>
<dbReference type="GO" id="GO:0046983">
    <property type="term" value="F:protein dimerization activity"/>
    <property type="evidence" value="ECO:0007669"/>
    <property type="project" value="InterPro"/>
</dbReference>
<dbReference type="SMART" id="SM00662">
    <property type="entry name" value="RPOLD"/>
    <property type="match status" value="1"/>
</dbReference>
<keyword evidence="3 9" id="KW-0240">DNA-directed RNA polymerase</keyword>
<evidence type="ECO:0000313" key="10">
    <source>
        <dbReference type="Proteomes" id="UP000443090"/>
    </source>
</evidence>
<evidence type="ECO:0000256" key="5">
    <source>
        <dbReference type="ARBA" id="ARBA00023242"/>
    </source>
</evidence>
<dbReference type="AlphaFoldDB" id="A0A8H8S8C3"/>
<dbReference type="PANTHER" id="PTHR11800:SF13">
    <property type="entry name" value="DNA-DIRECTED RNA POLYMERASES I AND III SUBUNIT RPAC1"/>
    <property type="match status" value="1"/>
</dbReference>
<dbReference type="Proteomes" id="UP000443090">
    <property type="component" value="Unassembled WGS sequence"/>
</dbReference>
<evidence type="ECO:0000256" key="1">
    <source>
        <dbReference type="ARBA" id="ARBA00004123"/>
    </source>
</evidence>
<feature type="domain" description="DNA-directed RNA polymerase RpoA/D/Rpb3-type" evidence="8">
    <location>
        <begin position="121"/>
        <end position="434"/>
    </location>
</feature>
<keyword evidence="4" id="KW-0804">Transcription</keyword>
<dbReference type="Gene3D" id="2.170.120.12">
    <property type="entry name" value="DNA-directed RNA polymerase, insert domain"/>
    <property type="match status" value="1"/>
</dbReference>
<dbReference type="FunFam" id="3.30.1360.10:FF:000005">
    <property type="entry name" value="Dna-directed rna polymerases i and iii subunit"/>
    <property type="match status" value="1"/>
</dbReference>
<dbReference type="Pfam" id="PF01000">
    <property type="entry name" value="RNA_pol_A_bac"/>
    <property type="match status" value="1"/>
</dbReference>
<dbReference type="InterPro" id="IPR011262">
    <property type="entry name" value="DNA-dir_RNA_pol_insert"/>
</dbReference>
<dbReference type="InterPro" id="IPR033901">
    <property type="entry name" value="RNAPI/III_AC40"/>
</dbReference>
<dbReference type="Gene3D" id="3.30.1360.10">
    <property type="entry name" value="RNA polymerase, RBP11-like subunit"/>
    <property type="match status" value="1"/>
</dbReference>
<dbReference type="SUPFAM" id="SSF55257">
    <property type="entry name" value="RBP11-like subunits of RNA polymerase"/>
    <property type="match status" value="1"/>
</dbReference>
<comment type="caution">
    <text evidence="9">The sequence shown here is derived from an EMBL/GenBank/DDBJ whole genome shotgun (WGS) entry which is preliminary data.</text>
</comment>
<proteinExistence type="inferred from homology"/>
<dbReference type="GO" id="GO:0003899">
    <property type="term" value="F:DNA-directed RNA polymerase activity"/>
    <property type="evidence" value="ECO:0007669"/>
    <property type="project" value="InterPro"/>
</dbReference>
<evidence type="ECO:0000256" key="7">
    <source>
        <dbReference type="ARBA" id="ARBA00081520"/>
    </source>
</evidence>
<dbReference type="InterPro" id="IPR011263">
    <property type="entry name" value="DNA-dir_RNA_pol_RpoA/D/Rpb3"/>
</dbReference>
<dbReference type="Pfam" id="PF01193">
    <property type="entry name" value="RNA_pol_L"/>
    <property type="match status" value="1"/>
</dbReference>
<dbReference type="CDD" id="cd07032">
    <property type="entry name" value="RNAP_I_II_AC40"/>
    <property type="match status" value="1"/>
</dbReference>